<dbReference type="EMBL" id="JAWDIT010000001">
    <property type="protein sequence ID" value="MDU0344312.1"/>
    <property type="molecule type" value="Genomic_DNA"/>
</dbReference>
<dbReference type="RefSeq" id="WP_298874758.1">
    <property type="nucleotide sequence ID" value="NZ_JAWDIT010000001.1"/>
</dbReference>
<gene>
    <name evidence="1" type="ORF">RWH44_01235</name>
</gene>
<evidence type="ECO:0000313" key="1">
    <source>
        <dbReference type="EMBL" id="MDU0344312.1"/>
    </source>
</evidence>
<dbReference type="Proteomes" id="UP001261125">
    <property type="component" value="Unassembled WGS sequence"/>
</dbReference>
<evidence type="ECO:0000313" key="2">
    <source>
        <dbReference type="Proteomes" id="UP001261125"/>
    </source>
</evidence>
<dbReference type="Pfam" id="PF20242">
    <property type="entry name" value="Emfourin"/>
    <property type="match status" value="1"/>
</dbReference>
<organism evidence="1 2">
    <name type="scientific">Microbacterium phycohabitans</name>
    <dbReference type="NCBI Taxonomy" id="3075993"/>
    <lineage>
        <taxon>Bacteria</taxon>
        <taxon>Bacillati</taxon>
        <taxon>Actinomycetota</taxon>
        <taxon>Actinomycetes</taxon>
        <taxon>Micrococcales</taxon>
        <taxon>Microbacteriaceae</taxon>
        <taxon>Microbacterium</taxon>
    </lineage>
</organism>
<accession>A0ABU3SHQ0</accession>
<protein>
    <submittedName>
        <fullName evidence="1">Protealysin inhibitor emfourin</fullName>
    </submittedName>
</protein>
<keyword evidence="2" id="KW-1185">Reference proteome</keyword>
<dbReference type="InterPro" id="IPR049457">
    <property type="entry name" value="Emfourin"/>
</dbReference>
<name>A0ABU3SHQ0_9MICO</name>
<comment type="caution">
    <text evidence="1">The sequence shown here is derived from an EMBL/GenBank/DDBJ whole genome shotgun (WGS) entry which is preliminary data.</text>
</comment>
<reference evidence="1 2" key="1">
    <citation type="submission" date="2023-09" db="EMBL/GenBank/DDBJ databases">
        <title>Microbacterium fusihabitans sp. nov., Microbacterium phycihabitans sp. nov., and Microbacterium cervinum sp. nov., isolated from dried seaweeds of beach.</title>
        <authorList>
            <person name="Lee S.D."/>
        </authorList>
    </citation>
    <scope>NUCLEOTIDE SEQUENCE [LARGE SCALE GENOMIC DNA]</scope>
    <source>
        <strain evidence="1 2">KSW2-29</strain>
    </source>
</reference>
<sequence>MPQPDTETVEPERLVVVVVRSGGIAGLSKQWRAEPEPARVPHWRELVERCPWDAAEAPSTGADRYQWRIEVHRGDDAVHQARLGDGQIEGPWRVLVDEVRQAASPSSRGR</sequence>
<proteinExistence type="predicted"/>